<name>E4XJ86_OIKDI</name>
<feature type="compositionally biased region" description="Basic and acidic residues" evidence="7">
    <location>
        <begin position="199"/>
        <end position="226"/>
    </location>
</feature>
<dbReference type="PANTHER" id="PTHR21738:SF0">
    <property type="entry name" value="RIBOSOMAL RNA PROCESSING PROTEIN 36 HOMOLOG"/>
    <property type="match status" value="1"/>
</dbReference>
<accession>E4XJ86</accession>
<evidence type="ECO:0000256" key="6">
    <source>
        <dbReference type="RuleBase" id="RU368027"/>
    </source>
</evidence>
<evidence type="ECO:0000313" key="9">
    <source>
        <dbReference type="Proteomes" id="UP000001307"/>
    </source>
</evidence>
<dbReference type="GO" id="GO:0030686">
    <property type="term" value="C:90S preribosome"/>
    <property type="evidence" value="ECO:0007669"/>
    <property type="project" value="TreeGrafter"/>
</dbReference>
<dbReference type="AlphaFoldDB" id="E4XJ86"/>
<evidence type="ECO:0000256" key="3">
    <source>
        <dbReference type="ARBA" id="ARBA00022517"/>
    </source>
</evidence>
<dbReference type="GO" id="GO:0005730">
    <property type="term" value="C:nucleolus"/>
    <property type="evidence" value="ECO:0007669"/>
    <property type="project" value="UniProtKB-SubCell"/>
</dbReference>
<sequence>MEEIDTSEMTMGEILELRKKMGSKQFAKSVTHPKVAKLKGKEIRQTKEKETVSKRSYQLEKNAPEEVSSKKKPPKLRQVVEVPNTKKITDPRFNPEIGEFSHAAFDKRFDFIADIEAREKNILKKKLKKVKNAELKQNMHNLVNRIDQKAITRKNRQGIREREAAWKKEEREKQKDGKTAFYRKRGEIAKEFQQDIIEKATSKMSEHQLAKKDAAREKKQARKDKSSLPVRRNVF</sequence>
<comment type="subcellular location">
    <subcellularLocation>
        <location evidence="1 6">Nucleus</location>
        <location evidence="1 6">Nucleolus</location>
    </subcellularLocation>
</comment>
<feature type="region of interest" description="Disordered" evidence="7">
    <location>
        <begin position="199"/>
        <end position="235"/>
    </location>
</feature>
<protein>
    <recommendedName>
        <fullName evidence="6">rRNA biogenesis protein RRP36</fullName>
    </recommendedName>
</protein>
<evidence type="ECO:0000256" key="1">
    <source>
        <dbReference type="ARBA" id="ARBA00004604"/>
    </source>
</evidence>
<proteinExistence type="inferred from homology"/>
<reference evidence="8" key="1">
    <citation type="journal article" date="2010" name="Science">
        <title>Plasticity of animal genome architecture unmasked by rapid evolution of a pelagic tunicate.</title>
        <authorList>
            <person name="Denoeud F."/>
            <person name="Henriet S."/>
            <person name="Mungpakdee S."/>
            <person name="Aury J.M."/>
            <person name="Da Silva C."/>
            <person name="Brinkmann H."/>
            <person name="Mikhaleva J."/>
            <person name="Olsen L.C."/>
            <person name="Jubin C."/>
            <person name="Canestro C."/>
            <person name="Bouquet J.M."/>
            <person name="Danks G."/>
            <person name="Poulain J."/>
            <person name="Campsteijn C."/>
            <person name="Adamski M."/>
            <person name="Cross I."/>
            <person name="Yadetie F."/>
            <person name="Muffato M."/>
            <person name="Louis A."/>
            <person name="Butcher S."/>
            <person name="Tsagkogeorga G."/>
            <person name="Konrad A."/>
            <person name="Singh S."/>
            <person name="Jensen M.F."/>
            <person name="Cong E.H."/>
            <person name="Eikeseth-Otteraa H."/>
            <person name="Noel B."/>
            <person name="Anthouard V."/>
            <person name="Porcel B.M."/>
            <person name="Kachouri-Lafond R."/>
            <person name="Nishino A."/>
            <person name="Ugolini M."/>
            <person name="Chourrout P."/>
            <person name="Nishida H."/>
            <person name="Aasland R."/>
            <person name="Huzurbazar S."/>
            <person name="Westhof E."/>
            <person name="Delsuc F."/>
            <person name="Lehrach H."/>
            <person name="Reinhardt R."/>
            <person name="Weissenbach J."/>
            <person name="Roy S.W."/>
            <person name="Artiguenave F."/>
            <person name="Postlethwait J.H."/>
            <person name="Manak J.R."/>
            <person name="Thompson E.M."/>
            <person name="Jaillon O."/>
            <person name="Du Pasquier L."/>
            <person name="Boudinot P."/>
            <person name="Liberles D.A."/>
            <person name="Volff J.N."/>
            <person name="Philippe H."/>
            <person name="Lenhard B."/>
            <person name="Roest Crollius H."/>
            <person name="Wincker P."/>
            <person name="Chourrout D."/>
        </authorList>
    </citation>
    <scope>NUCLEOTIDE SEQUENCE [LARGE SCALE GENOMIC DNA]</scope>
</reference>
<feature type="compositionally biased region" description="Basic and acidic residues" evidence="7">
    <location>
        <begin position="41"/>
        <end position="53"/>
    </location>
</feature>
<dbReference type="Proteomes" id="UP000001307">
    <property type="component" value="Unassembled WGS sequence"/>
</dbReference>
<dbReference type="FunCoup" id="E4XJ86">
    <property type="interactions" value="81"/>
</dbReference>
<comment type="function">
    <text evidence="6">Component of the 90S pre-ribosome involved in the maturation of rRNAs. Required for early cleavages of the pre-RNAs in the 40S ribosomal subunit maturation pathway.</text>
</comment>
<dbReference type="Pfam" id="PF06102">
    <property type="entry name" value="RRP36"/>
    <property type="match status" value="1"/>
</dbReference>
<keyword evidence="6" id="KW-0687">Ribonucleoprotein</keyword>
<comment type="similarity">
    <text evidence="2 6">Belongs to the RRP36 family.</text>
</comment>
<keyword evidence="4 6" id="KW-0698">rRNA processing</keyword>
<evidence type="ECO:0000256" key="4">
    <source>
        <dbReference type="ARBA" id="ARBA00022552"/>
    </source>
</evidence>
<organism evidence="8">
    <name type="scientific">Oikopleura dioica</name>
    <name type="common">Tunicate</name>
    <dbReference type="NCBI Taxonomy" id="34765"/>
    <lineage>
        <taxon>Eukaryota</taxon>
        <taxon>Metazoa</taxon>
        <taxon>Chordata</taxon>
        <taxon>Tunicata</taxon>
        <taxon>Appendicularia</taxon>
        <taxon>Copelata</taxon>
        <taxon>Oikopleuridae</taxon>
        <taxon>Oikopleura</taxon>
    </lineage>
</organism>
<evidence type="ECO:0000256" key="5">
    <source>
        <dbReference type="ARBA" id="ARBA00023242"/>
    </source>
</evidence>
<feature type="region of interest" description="Disordered" evidence="7">
    <location>
        <begin position="154"/>
        <end position="180"/>
    </location>
</feature>
<dbReference type="PANTHER" id="PTHR21738">
    <property type="entry name" value="RIBOSOMAL RNA PROCESSING PROTEIN 36 HOMOLOG"/>
    <property type="match status" value="1"/>
</dbReference>
<feature type="region of interest" description="Disordered" evidence="7">
    <location>
        <begin position="41"/>
        <end position="90"/>
    </location>
</feature>
<evidence type="ECO:0000313" key="8">
    <source>
        <dbReference type="EMBL" id="CBY10529.1"/>
    </source>
</evidence>
<keyword evidence="9" id="KW-1185">Reference proteome</keyword>
<keyword evidence="3 6" id="KW-0690">Ribosome biogenesis</keyword>
<evidence type="ECO:0000256" key="2">
    <source>
        <dbReference type="ARBA" id="ARBA00009418"/>
    </source>
</evidence>
<dbReference type="EMBL" id="FN653059">
    <property type="protein sequence ID" value="CBY10529.1"/>
    <property type="molecule type" value="Genomic_DNA"/>
</dbReference>
<dbReference type="GO" id="GO:0000462">
    <property type="term" value="P:maturation of SSU-rRNA from tricistronic rRNA transcript (SSU-rRNA, 5.8S rRNA, LSU-rRNA)"/>
    <property type="evidence" value="ECO:0007669"/>
    <property type="project" value="TreeGrafter"/>
</dbReference>
<gene>
    <name evidence="8" type="ORF">GSOID_T00012674001</name>
</gene>
<feature type="compositionally biased region" description="Basic and acidic residues" evidence="7">
    <location>
        <begin position="158"/>
        <end position="180"/>
    </location>
</feature>
<dbReference type="InterPro" id="IPR009292">
    <property type="entry name" value="RRP36"/>
</dbReference>
<dbReference type="OrthoDB" id="448446at2759"/>
<dbReference type="InParanoid" id="E4XJ86"/>
<comment type="subunit">
    <text evidence="6">Associates with 90S and pre-40S pre-ribosomal particles.</text>
</comment>
<keyword evidence="5 6" id="KW-0539">Nucleus</keyword>
<evidence type="ECO:0000256" key="7">
    <source>
        <dbReference type="SAM" id="MobiDB-lite"/>
    </source>
</evidence>